<sequence>MPRPSGCPDQATLLVTSAFPRSASEVEFVKVTQFRVLKEGYEGECVTLNPEQTSSRGPQDKLKPLRCALQQYLAPVKMFRPTANSKLKGKLHSLSQRYQDSPDNLFTIPHQPGSVTSIYQDPDNFSPPIYVSDSHSPTPRSQGSNTSVLPCHRTCSPPPDMEISQSKLLFYKISTSSPTPANLMPDFLMPIPPPVIPSKRMEDDFESDDYMTDIPVPPTVLPPYSMPPSPLPPYPVPPSPLHECSPIFSATKPTADAAKPGTQLPHAAKPGTQLPDAAKPGGTPLPDAAKPGTPLPDAAKPGTPLPDAAKPGRQLPDDVKPGTPLSDAAKPVTPLPDAAKPVASFIQPYAPVLYTDANFSIPDPRQPNVPPPFLAYSSSSSHDSDKHNAGRSRIDLPEPSVIQACSSEQCSSAQSNPDQPSFMHPISSKSVLA</sequence>
<dbReference type="EMBL" id="VSRR010010635">
    <property type="protein sequence ID" value="MPC52123.1"/>
    <property type="molecule type" value="Genomic_DNA"/>
</dbReference>
<feature type="compositionally biased region" description="Basic and acidic residues" evidence="1">
    <location>
        <begin position="382"/>
        <end position="396"/>
    </location>
</feature>
<dbReference type="Proteomes" id="UP000324222">
    <property type="component" value="Unassembled WGS sequence"/>
</dbReference>
<evidence type="ECO:0000313" key="3">
    <source>
        <dbReference type="Proteomes" id="UP000324222"/>
    </source>
</evidence>
<evidence type="ECO:0000256" key="1">
    <source>
        <dbReference type="SAM" id="MobiDB-lite"/>
    </source>
</evidence>
<feature type="compositionally biased region" description="Pro residues" evidence="1">
    <location>
        <begin position="364"/>
        <end position="373"/>
    </location>
</feature>
<reference evidence="2 3" key="1">
    <citation type="submission" date="2019-05" db="EMBL/GenBank/DDBJ databases">
        <title>Another draft genome of Portunus trituberculatus and its Hox gene families provides insights of decapod evolution.</title>
        <authorList>
            <person name="Jeong J.-H."/>
            <person name="Song I."/>
            <person name="Kim S."/>
            <person name="Choi T."/>
            <person name="Kim D."/>
            <person name="Ryu S."/>
            <person name="Kim W."/>
        </authorList>
    </citation>
    <scope>NUCLEOTIDE SEQUENCE [LARGE SCALE GENOMIC DNA]</scope>
    <source>
        <tissue evidence="2">Muscle</tissue>
    </source>
</reference>
<feature type="region of interest" description="Disordered" evidence="1">
    <location>
        <begin position="357"/>
        <end position="433"/>
    </location>
</feature>
<gene>
    <name evidence="2" type="ORF">E2C01_045984</name>
</gene>
<proteinExistence type="predicted"/>
<feature type="compositionally biased region" description="Low complexity" evidence="1">
    <location>
        <begin position="403"/>
        <end position="415"/>
    </location>
</feature>
<accession>A0A5B7G4E0</accession>
<protein>
    <submittedName>
        <fullName evidence="2">Uncharacterized protein</fullName>
    </submittedName>
</protein>
<dbReference type="AlphaFoldDB" id="A0A5B7G4E0"/>
<name>A0A5B7G4E0_PORTR</name>
<comment type="caution">
    <text evidence="2">The sequence shown here is derived from an EMBL/GenBank/DDBJ whole genome shotgun (WGS) entry which is preliminary data.</text>
</comment>
<feature type="region of interest" description="Disordered" evidence="1">
    <location>
        <begin position="245"/>
        <end position="336"/>
    </location>
</feature>
<evidence type="ECO:0000313" key="2">
    <source>
        <dbReference type="EMBL" id="MPC52123.1"/>
    </source>
</evidence>
<organism evidence="2 3">
    <name type="scientific">Portunus trituberculatus</name>
    <name type="common">Swimming crab</name>
    <name type="synonym">Neptunus trituberculatus</name>
    <dbReference type="NCBI Taxonomy" id="210409"/>
    <lineage>
        <taxon>Eukaryota</taxon>
        <taxon>Metazoa</taxon>
        <taxon>Ecdysozoa</taxon>
        <taxon>Arthropoda</taxon>
        <taxon>Crustacea</taxon>
        <taxon>Multicrustacea</taxon>
        <taxon>Malacostraca</taxon>
        <taxon>Eumalacostraca</taxon>
        <taxon>Eucarida</taxon>
        <taxon>Decapoda</taxon>
        <taxon>Pleocyemata</taxon>
        <taxon>Brachyura</taxon>
        <taxon>Eubrachyura</taxon>
        <taxon>Portunoidea</taxon>
        <taxon>Portunidae</taxon>
        <taxon>Portuninae</taxon>
        <taxon>Portunus</taxon>
    </lineage>
</organism>
<keyword evidence="3" id="KW-1185">Reference proteome</keyword>